<dbReference type="InterPro" id="IPR011332">
    <property type="entry name" value="Ribosomal_zn-bd"/>
</dbReference>
<evidence type="ECO:0000313" key="6">
    <source>
        <dbReference type="EMBL" id="KKQ09086.1"/>
    </source>
</evidence>
<dbReference type="PANTHER" id="PTHR43168">
    <property type="entry name" value="50S RIBOSOMAL PROTEIN L33, CHLOROPLASTIC"/>
    <property type="match status" value="1"/>
</dbReference>
<dbReference type="Gene3D" id="2.20.28.120">
    <property type="entry name" value="Ribosomal protein L33"/>
    <property type="match status" value="1"/>
</dbReference>
<dbReference type="InterPro" id="IPR038584">
    <property type="entry name" value="Ribosomal_bL33_sf"/>
</dbReference>
<gene>
    <name evidence="5" type="primary">rpmG</name>
    <name evidence="6" type="ORF">US19_C0017G0031</name>
</gene>
<dbReference type="InterPro" id="IPR018264">
    <property type="entry name" value="Ribosomal_bL33_CS"/>
</dbReference>
<comment type="similarity">
    <text evidence="1 5">Belongs to the bacterial ribosomal protein bL33 family.</text>
</comment>
<dbReference type="NCBIfam" id="TIGR01023">
    <property type="entry name" value="rpmG_bact"/>
    <property type="match status" value="1"/>
</dbReference>
<dbReference type="GO" id="GO:0003735">
    <property type="term" value="F:structural constituent of ribosome"/>
    <property type="evidence" value="ECO:0007669"/>
    <property type="project" value="InterPro"/>
</dbReference>
<evidence type="ECO:0000256" key="2">
    <source>
        <dbReference type="ARBA" id="ARBA00022980"/>
    </source>
</evidence>
<organism evidence="6 7">
    <name type="scientific">Candidatus Daviesbacteria bacterium GW2011_GWB1_36_5</name>
    <dbReference type="NCBI Taxonomy" id="1618426"/>
    <lineage>
        <taxon>Bacteria</taxon>
        <taxon>Candidatus Daviesiibacteriota</taxon>
    </lineage>
</organism>
<dbReference type="PROSITE" id="PS00582">
    <property type="entry name" value="RIBOSOMAL_L33"/>
    <property type="match status" value="1"/>
</dbReference>
<dbReference type="InterPro" id="IPR001705">
    <property type="entry name" value="Ribosomal_bL33"/>
</dbReference>
<dbReference type="NCBIfam" id="NF001764">
    <property type="entry name" value="PRK00504.1"/>
    <property type="match status" value="1"/>
</dbReference>
<accession>A0A0G0HZ18</accession>
<evidence type="ECO:0000256" key="1">
    <source>
        <dbReference type="ARBA" id="ARBA00007596"/>
    </source>
</evidence>
<sequence length="56" mass="6602">MAKKDARQSFGLECGDCKSRNYITQRNTTQTTEKIALKKYCKECRKTTLHQEFKLK</sequence>
<evidence type="ECO:0000313" key="7">
    <source>
        <dbReference type="Proteomes" id="UP000034492"/>
    </source>
</evidence>
<dbReference type="EMBL" id="LBSA01000017">
    <property type="protein sequence ID" value="KKQ09086.1"/>
    <property type="molecule type" value="Genomic_DNA"/>
</dbReference>
<comment type="caution">
    <text evidence="6">The sequence shown here is derived from an EMBL/GenBank/DDBJ whole genome shotgun (WGS) entry which is preliminary data.</text>
</comment>
<keyword evidence="3 5" id="KW-0687">Ribonucleoprotein</keyword>
<dbReference type="Pfam" id="PF00471">
    <property type="entry name" value="Ribosomal_L33"/>
    <property type="match status" value="1"/>
</dbReference>
<evidence type="ECO:0000256" key="3">
    <source>
        <dbReference type="ARBA" id="ARBA00023274"/>
    </source>
</evidence>
<evidence type="ECO:0000256" key="5">
    <source>
        <dbReference type="HAMAP-Rule" id="MF_00294"/>
    </source>
</evidence>
<dbReference type="GO" id="GO:0005840">
    <property type="term" value="C:ribosome"/>
    <property type="evidence" value="ECO:0007669"/>
    <property type="project" value="UniProtKB-KW"/>
</dbReference>
<dbReference type="GO" id="GO:0005737">
    <property type="term" value="C:cytoplasm"/>
    <property type="evidence" value="ECO:0007669"/>
    <property type="project" value="UniProtKB-ARBA"/>
</dbReference>
<dbReference type="GO" id="GO:1990904">
    <property type="term" value="C:ribonucleoprotein complex"/>
    <property type="evidence" value="ECO:0007669"/>
    <property type="project" value="UniProtKB-KW"/>
</dbReference>
<dbReference type="Proteomes" id="UP000034492">
    <property type="component" value="Unassembled WGS sequence"/>
</dbReference>
<dbReference type="GO" id="GO:0006412">
    <property type="term" value="P:translation"/>
    <property type="evidence" value="ECO:0007669"/>
    <property type="project" value="UniProtKB-UniRule"/>
</dbReference>
<dbReference type="PANTHER" id="PTHR43168:SF2">
    <property type="entry name" value="LARGE RIBOSOMAL SUBUNIT PROTEIN BL33C"/>
    <property type="match status" value="1"/>
</dbReference>
<protein>
    <recommendedName>
        <fullName evidence="4 5">Large ribosomal subunit protein bL33</fullName>
    </recommendedName>
</protein>
<dbReference type="AlphaFoldDB" id="A0A0G0HZ18"/>
<dbReference type="NCBIfam" id="NF001860">
    <property type="entry name" value="PRK00595.1"/>
    <property type="match status" value="1"/>
</dbReference>
<name>A0A0G0HZ18_9BACT</name>
<evidence type="ECO:0000256" key="4">
    <source>
        <dbReference type="ARBA" id="ARBA00035176"/>
    </source>
</evidence>
<dbReference type="HAMAP" id="MF_00294">
    <property type="entry name" value="Ribosomal_bL33"/>
    <property type="match status" value="1"/>
</dbReference>
<proteinExistence type="inferred from homology"/>
<keyword evidence="2 5" id="KW-0689">Ribosomal protein</keyword>
<reference evidence="6 7" key="1">
    <citation type="journal article" date="2015" name="Nature">
        <title>rRNA introns, odd ribosomes, and small enigmatic genomes across a large radiation of phyla.</title>
        <authorList>
            <person name="Brown C.T."/>
            <person name="Hug L.A."/>
            <person name="Thomas B.C."/>
            <person name="Sharon I."/>
            <person name="Castelle C.J."/>
            <person name="Singh A."/>
            <person name="Wilkins M.J."/>
            <person name="Williams K.H."/>
            <person name="Banfield J.F."/>
        </authorList>
    </citation>
    <scope>NUCLEOTIDE SEQUENCE [LARGE SCALE GENOMIC DNA]</scope>
</reference>
<dbReference type="SUPFAM" id="SSF57829">
    <property type="entry name" value="Zn-binding ribosomal proteins"/>
    <property type="match status" value="1"/>
</dbReference>